<dbReference type="HOGENOM" id="CLU_2963411_0_0_1"/>
<accession>T1GUJ5</accession>
<organism evidence="1 2">
    <name type="scientific">Megaselia scalaris</name>
    <name type="common">Humpbacked fly</name>
    <name type="synonym">Phora scalaris</name>
    <dbReference type="NCBI Taxonomy" id="36166"/>
    <lineage>
        <taxon>Eukaryota</taxon>
        <taxon>Metazoa</taxon>
        <taxon>Ecdysozoa</taxon>
        <taxon>Arthropoda</taxon>
        <taxon>Hexapoda</taxon>
        <taxon>Insecta</taxon>
        <taxon>Pterygota</taxon>
        <taxon>Neoptera</taxon>
        <taxon>Endopterygota</taxon>
        <taxon>Diptera</taxon>
        <taxon>Brachycera</taxon>
        <taxon>Muscomorpha</taxon>
        <taxon>Platypezoidea</taxon>
        <taxon>Phoridae</taxon>
        <taxon>Megaseliini</taxon>
        <taxon>Megaselia</taxon>
    </lineage>
</organism>
<protein>
    <submittedName>
        <fullName evidence="1">Uncharacterized protein</fullName>
    </submittedName>
</protein>
<dbReference type="EMBL" id="CAQQ02391837">
    <property type="status" value="NOT_ANNOTATED_CDS"/>
    <property type="molecule type" value="Genomic_DNA"/>
</dbReference>
<reference evidence="2" key="1">
    <citation type="submission" date="2013-02" db="EMBL/GenBank/DDBJ databases">
        <authorList>
            <person name="Hughes D."/>
        </authorList>
    </citation>
    <scope>NUCLEOTIDE SEQUENCE</scope>
    <source>
        <strain>Durham</strain>
        <strain evidence="2">NC isolate 2 -- Noor lab</strain>
    </source>
</reference>
<proteinExistence type="predicted"/>
<name>T1GUJ5_MEGSC</name>
<dbReference type="AlphaFoldDB" id="T1GUJ5"/>
<evidence type="ECO:0000313" key="2">
    <source>
        <dbReference type="Proteomes" id="UP000015102"/>
    </source>
</evidence>
<reference evidence="1" key="2">
    <citation type="submission" date="2015-06" db="UniProtKB">
        <authorList>
            <consortium name="EnsemblMetazoa"/>
        </authorList>
    </citation>
    <scope>IDENTIFICATION</scope>
</reference>
<dbReference type="Proteomes" id="UP000015102">
    <property type="component" value="Unassembled WGS sequence"/>
</dbReference>
<keyword evidence="2" id="KW-1185">Reference proteome</keyword>
<evidence type="ECO:0000313" key="1">
    <source>
        <dbReference type="EnsemblMetazoa" id="MESCA007409-PA"/>
    </source>
</evidence>
<dbReference type="EnsemblMetazoa" id="MESCA007409-RA">
    <property type="protein sequence ID" value="MESCA007409-PA"/>
    <property type="gene ID" value="MESCA007409"/>
</dbReference>
<sequence length="59" mass="6644">MKGIHGNRHGHEKDNEIKILTDGTDGIPVEMLKTAGASFNRVLPYYSEEVPNEWNFSIS</sequence>
<dbReference type="EMBL" id="CAQQ02391838">
    <property type="status" value="NOT_ANNOTATED_CDS"/>
    <property type="molecule type" value="Genomic_DNA"/>
</dbReference>